<dbReference type="EMBL" id="CP015401">
    <property type="protein sequence ID" value="ANU59064.1"/>
    <property type="molecule type" value="Genomic_DNA"/>
</dbReference>
<gene>
    <name evidence="1" type="ORF">A4V03_17150</name>
</gene>
<sequence length="84" mass="9562">MNTTLRNAFKKAEDKHRESIIALQAIDKHLAFSGFRGNEPKISMAAGDDILLVWQCKEMDKETIIEIMESRGYITPDDFVGVFD</sequence>
<dbReference type="AlphaFoldDB" id="A0A1C7H3B9"/>
<accession>A0A1C7H3B9</accession>
<dbReference type="Proteomes" id="UP000092631">
    <property type="component" value="Chromosome"/>
</dbReference>
<organism evidence="1 2">
    <name type="scientific">Bacteroides caecimuris</name>
    <dbReference type="NCBI Taxonomy" id="1796613"/>
    <lineage>
        <taxon>Bacteria</taxon>
        <taxon>Pseudomonadati</taxon>
        <taxon>Bacteroidota</taxon>
        <taxon>Bacteroidia</taxon>
        <taxon>Bacteroidales</taxon>
        <taxon>Bacteroidaceae</taxon>
        <taxon>Bacteroides</taxon>
    </lineage>
</organism>
<reference evidence="2" key="1">
    <citation type="submission" date="2016-04" db="EMBL/GenBank/DDBJ databases">
        <title>Complete Genome Sequences of Twelve Strains of a Stable Defined Moderately Diverse Mouse Microbiota 2 (sDMDMm2).</title>
        <authorList>
            <person name="Uchimura Y."/>
            <person name="Wyss M."/>
            <person name="Brugiroux S."/>
            <person name="Limenitakis J.P."/>
            <person name="Stecher B."/>
            <person name="McCoy K.D."/>
            <person name="Macpherson A.J."/>
        </authorList>
    </citation>
    <scope>NUCLEOTIDE SEQUENCE [LARGE SCALE GENOMIC DNA]</scope>
    <source>
        <strain evidence="2">I48</strain>
    </source>
</reference>
<name>A0A1C7H3B9_9BACE</name>
<keyword evidence="2" id="KW-1185">Reference proteome</keyword>
<dbReference type="GeneID" id="82188867"/>
<protein>
    <submittedName>
        <fullName evidence="1">Uncharacterized protein</fullName>
    </submittedName>
</protein>
<dbReference type="RefSeq" id="WP_024986361.1">
    <property type="nucleotide sequence ID" value="NZ_CAPDLJ010000004.1"/>
</dbReference>
<dbReference type="KEGG" id="bcae:A4V03_17150"/>
<evidence type="ECO:0000313" key="2">
    <source>
        <dbReference type="Proteomes" id="UP000092631"/>
    </source>
</evidence>
<proteinExistence type="predicted"/>
<evidence type="ECO:0000313" key="1">
    <source>
        <dbReference type="EMBL" id="ANU59064.1"/>
    </source>
</evidence>